<dbReference type="OrthoDB" id="7051241at2"/>
<evidence type="ECO:0000313" key="8">
    <source>
        <dbReference type="Proteomes" id="UP000276254"/>
    </source>
</evidence>
<comment type="similarity">
    <text evidence="4">Belongs to the TonB-dependent receptor family.</text>
</comment>
<keyword evidence="2 4" id="KW-0472">Membrane</keyword>
<dbReference type="InterPro" id="IPR011662">
    <property type="entry name" value="Secretin/TonB_short_N"/>
</dbReference>
<dbReference type="Pfam" id="PF07715">
    <property type="entry name" value="Plug"/>
    <property type="match status" value="1"/>
</dbReference>
<keyword evidence="4" id="KW-1134">Transmembrane beta strand</keyword>
<dbReference type="EMBL" id="CP032829">
    <property type="protein sequence ID" value="AYJ87425.1"/>
    <property type="molecule type" value="Genomic_DNA"/>
</dbReference>
<dbReference type="SMART" id="SM00965">
    <property type="entry name" value="STN"/>
    <property type="match status" value="1"/>
</dbReference>
<dbReference type="Proteomes" id="UP000276254">
    <property type="component" value="Chromosome"/>
</dbReference>
<dbReference type="PROSITE" id="PS52016">
    <property type="entry name" value="TONB_DEPENDENT_REC_3"/>
    <property type="match status" value="1"/>
</dbReference>
<dbReference type="Gene3D" id="3.55.50.30">
    <property type="match status" value="1"/>
</dbReference>
<reference evidence="7 8" key="1">
    <citation type="submission" date="2018-09" db="EMBL/GenBank/DDBJ databases">
        <title>Sphingomonas peninsula sp. nov., isolated from fildes peninsula, Antarctic soil.</title>
        <authorList>
            <person name="Yingchao G."/>
        </authorList>
    </citation>
    <scope>NUCLEOTIDE SEQUENCE [LARGE SCALE GENOMIC DNA]</scope>
    <source>
        <strain evidence="7 8">YZ-8</strain>
    </source>
</reference>
<keyword evidence="4" id="KW-0812">Transmembrane</keyword>
<dbReference type="SUPFAM" id="SSF56935">
    <property type="entry name" value="Porins"/>
    <property type="match status" value="1"/>
</dbReference>
<keyword evidence="5" id="KW-0732">Signal</keyword>
<feature type="signal peptide" evidence="5">
    <location>
        <begin position="1"/>
        <end position="26"/>
    </location>
</feature>
<keyword evidence="1 4" id="KW-0813">Transport</keyword>
<dbReference type="GO" id="GO:0009279">
    <property type="term" value="C:cell outer membrane"/>
    <property type="evidence" value="ECO:0007669"/>
    <property type="project" value="UniProtKB-SubCell"/>
</dbReference>
<evidence type="ECO:0000256" key="3">
    <source>
        <dbReference type="ARBA" id="ARBA00023237"/>
    </source>
</evidence>
<evidence type="ECO:0000256" key="1">
    <source>
        <dbReference type="ARBA" id="ARBA00022448"/>
    </source>
</evidence>
<dbReference type="InterPro" id="IPR039426">
    <property type="entry name" value="TonB-dep_rcpt-like"/>
</dbReference>
<feature type="chain" id="PRO_5019809177" description="Secretin/TonB short N-terminal domain-containing protein" evidence="5">
    <location>
        <begin position="27"/>
        <end position="297"/>
    </location>
</feature>
<accession>A0A494TQP4</accession>
<proteinExistence type="inferred from homology"/>
<organism evidence="7 8">
    <name type="scientific">Sphingomonas paeninsulae</name>
    <dbReference type="NCBI Taxonomy" id="2319844"/>
    <lineage>
        <taxon>Bacteria</taxon>
        <taxon>Pseudomonadati</taxon>
        <taxon>Pseudomonadota</taxon>
        <taxon>Alphaproteobacteria</taxon>
        <taxon>Sphingomonadales</taxon>
        <taxon>Sphingomonadaceae</taxon>
        <taxon>Sphingomonas</taxon>
    </lineage>
</organism>
<dbReference type="RefSeq" id="WP_121154716.1">
    <property type="nucleotide sequence ID" value="NZ_CP032829.1"/>
</dbReference>
<dbReference type="KEGG" id="spha:D3Y57_17685"/>
<name>A0A494TQP4_SPHPE</name>
<evidence type="ECO:0000256" key="2">
    <source>
        <dbReference type="ARBA" id="ARBA00023136"/>
    </source>
</evidence>
<dbReference type="PANTHER" id="PTHR47234:SF3">
    <property type="entry name" value="SECRETIN_TONB SHORT N-TERMINAL DOMAIN-CONTAINING PROTEIN"/>
    <property type="match status" value="1"/>
</dbReference>
<evidence type="ECO:0000313" key="7">
    <source>
        <dbReference type="EMBL" id="AYJ87425.1"/>
    </source>
</evidence>
<evidence type="ECO:0000256" key="5">
    <source>
        <dbReference type="SAM" id="SignalP"/>
    </source>
</evidence>
<dbReference type="InterPro" id="IPR012910">
    <property type="entry name" value="Plug_dom"/>
</dbReference>
<dbReference type="InterPro" id="IPR037066">
    <property type="entry name" value="Plug_dom_sf"/>
</dbReference>
<evidence type="ECO:0000259" key="6">
    <source>
        <dbReference type="SMART" id="SM00965"/>
    </source>
</evidence>
<keyword evidence="3 4" id="KW-0998">Cell outer membrane</keyword>
<feature type="domain" description="Secretin/TonB short N-terminal" evidence="6">
    <location>
        <begin position="52"/>
        <end position="102"/>
    </location>
</feature>
<dbReference type="Gene3D" id="2.170.130.10">
    <property type="entry name" value="TonB-dependent receptor, plug domain"/>
    <property type="match status" value="1"/>
</dbReference>
<dbReference type="PANTHER" id="PTHR47234">
    <property type="match status" value="1"/>
</dbReference>
<dbReference type="Pfam" id="PF07660">
    <property type="entry name" value="STN"/>
    <property type="match status" value="1"/>
</dbReference>
<evidence type="ECO:0000256" key="4">
    <source>
        <dbReference type="PROSITE-ProRule" id="PRU01360"/>
    </source>
</evidence>
<sequence>MRFTHNTSLMAITAIMVLTIPASASAQAHHHFDIGAQDLGMALRAFGVASGREVIFADPLVAGKKSRRLTGNALPEQAIQSLLRASGLHAEIINRAFVIKPDLPRERGEAPGDNQELVVTGTRIRGSAPVGSPIVVVTREALDKSGRSSVTDILQTIAQNYGGGQAEASQGVSDLNGAPDNGSFGTGINLRGLGDTSTLVLFDGVRPALAGANGSFSDISLLPSSAIERIELLTDGASAIYGADAVAGVVNFRFRNRFEGFETRLRSASADGDFGDYQISQLAGKRWSNGGIMLAAE</sequence>
<keyword evidence="8" id="KW-1185">Reference proteome</keyword>
<dbReference type="AlphaFoldDB" id="A0A494TQP4"/>
<comment type="subcellular location">
    <subcellularLocation>
        <location evidence="4">Cell outer membrane</location>
        <topology evidence="4">Multi-pass membrane protein</topology>
    </subcellularLocation>
</comment>
<protein>
    <recommendedName>
        <fullName evidence="6">Secretin/TonB short N-terminal domain-containing protein</fullName>
    </recommendedName>
</protein>
<gene>
    <name evidence="7" type="ORF">D3Y57_17685</name>
</gene>